<keyword evidence="2" id="KW-0689">Ribosomal protein</keyword>
<dbReference type="GO" id="GO:0003735">
    <property type="term" value="F:structural constituent of ribosome"/>
    <property type="evidence" value="ECO:0007669"/>
    <property type="project" value="InterPro"/>
</dbReference>
<dbReference type="EMBL" id="JAULJE010000001">
    <property type="protein sequence ID" value="KAK1346776.1"/>
    <property type="molecule type" value="Genomic_DNA"/>
</dbReference>
<sequence>MGPSCRKMVSSFTESHCAESAAAATAAAAAAHELMTPAETKSIFQKKAETTKKIVLRLECVEPTCRSKRMLAIKRCKHFEFGRDKKTKGP</sequence>
<proteinExistence type="inferred from homology"/>
<dbReference type="InterPro" id="IPR011332">
    <property type="entry name" value="Ribosomal_zn-bd"/>
</dbReference>
<keyword evidence="3" id="KW-0687">Ribonucleoprotein</keyword>
<evidence type="ECO:0000256" key="3">
    <source>
        <dbReference type="ARBA" id="ARBA00023274"/>
    </source>
</evidence>
<organism evidence="4 5">
    <name type="scientific">Cnephaeus nilssonii</name>
    <name type="common">Northern bat</name>
    <name type="synonym">Eptesicus nilssonii</name>
    <dbReference type="NCBI Taxonomy" id="3371016"/>
    <lineage>
        <taxon>Eukaryota</taxon>
        <taxon>Metazoa</taxon>
        <taxon>Chordata</taxon>
        <taxon>Craniata</taxon>
        <taxon>Vertebrata</taxon>
        <taxon>Euteleostomi</taxon>
        <taxon>Mammalia</taxon>
        <taxon>Eutheria</taxon>
        <taxon>Laurasiatheria</taxon>
        <taxon>Chiroptera</taxon>
        <taxon>Yangochiroptera</taxon>
        <taxon>Vespertilionidae</taxon>
        <taxon>Cnephaeus</taxon>
    </lineage>
</organism>
<dbReference type="Pfam" id="PF00935">
    <property type="entry name" value="Ribosomal_L44"/>
    <property type="match status" value="1"/>
</dbReference>
<dbReference type="Gene3D" id="3.10.450.80">
    <property type="match status" value="1"/>
</dbReference>
<evidence type="ECO:0000256" key="2">
    <source>
        <dbReference type="ARBA" id="ARBA00022980"/>
    </source>
</evidence>
<dbReference type="InterPro" id="IPR000552">
    <property type="entry name" value="Ribosomal_eL44"/>
</dbReference>
<dbReference type="Proteomes" id="UP001177744">
    <property type="component" value="Unassembled WGS sequence"/>
</dbReference>
<accession>A0AA40ICM0</accession>
<name>A0AA40ICM0_CNENI</name>
<comment type="caution">
    <text evidence="4">The sequence shown here is derived from an EMBL/GenBank/DDBJ whole genome shotgun (WGS) entry which is preliminary data.</text>
</comment>
<dbReference type="GO" id="GO:1990904">
    <property type="term" value="C:ribonucleoprotein complex"/>
    <property type="evidence" value="ECO:0007669"/>
    <property type="project" value="UniProtKB-KW"/>
</dbReference>
<gene>
    <name evidence="4" type="ORF">QTO34_000636</name>
</gene>
<dbReference type="GO" id="GO:0006412">
    <property type="term" value="P:translation"/>
    <property type="evidence" value="ECO:0007669"/>
    <property type="project" value="InterPro"/>
</dbReference>
<dbReference type="InterPro" id="IPR053708">
    <property type="entry name" value="Ribosomal_LSU_eL42"/>
</dbReference>
<dbReference type="GO" id="GO:0005840">
    <property type="term" value="C:ribosome"/>
    <property type="evidence" value="ECO:0007669"/>
    <property type="project" value="UniProtKB-KW"/>
</dbReference>
<comment type="similarity">
    <text evidence="1">Belongs to the eukaryotic ribosomal protein eL42 family.</text>
</comment>
<protein>
    <submittedName>
        <fullName evidence="4">Uncharacterized protein</fullName>
    </submittedName>
</protein>
<reference evidence="4" key="1">
    <citation type="submission" date="2023-06" db="EMBL/GenBank/DDBJ databases">
        <title>Reference genome for the Northern bat (Eptesicus nilssonii), a most northern bat species.</title>
        <authorList>
            <person name="Laine V.N."/>
            <person name="Pulliainen A.T."/>
            <person name="Lilley T.M."/>
        </authorList>
    </citation>
    <scope>NUCLEOTIDE SEQUENCE</scope>
    <source>
        <strain evidence="4">BLF_Eptnil</strain>
        <tissue evidence="4">Kidney</tissue>
    </source>
</reference>
<evidence type="ECO:0000256" key="1">
    <source>
        <dbReference type="ARBA" id="ARBA00009364"/>
    </source>
</evidence>
<evidence type="ECO:0000313" key="5">
    <source>
        <dbReference type="Proteomes" id="UP001177744"/>
    </source>
</evidence>
<dbReference type="SUPFAM" id="SSF57829">
    <property type="entry name" value="Zn-binding ribosomal proteins"/>
    <property type="match status" value="1"/>
</dbReference>
<evidence type="ECO:0000313" key="4">
    <source>
        <dbReference type="EMBL" id="KAK1346776.1"/>
    </source>
</evidence>
<feature type="non-terminal residue" evidence="4">
    <location>
        <position position="90"/>
    </location>
</feature>
<dbReference type="PANTHER" id="PTHR10369">
    <property type="entry name" value="60S RIBOSOMAL PROTEIN L36A/L44"/>
    <property type="match status" value="1"/>
</dbReference>
<dbReference type="AlphaFoldDB" id="A0AA40ICM0"/>
<keyword evidence="5" id="KW-1185">Reference proteome</keyword>